<feature type="compositionally biased region" description="Pro residues" evidence="3">
    <location>
        <begin position="364"/>
        <end position="378"/>
    </location>
</feature>
<dbReference type="GO" id="GO:0051015">
    <property type="term" value="F:actin filament binding"/>
    <property type="evidence" value="ECO:0007669"/>
    <property type="project" value="InterPro"/>
</dbReference>
<evidence type="ECO:0000256" key="1">
    <source>
        <dbReference type="ARBA" id="ARBA00025793"/>
    </source>
</evidence>
<feature type="transmembrane region" description="Helical" evidence="4">
    <location>
        <begin position="146"/>
        <end position="168"/>
    </location>
</feature>
<keyword evidence="4" id="KW-0472">Membrane</keyword>
<dbReference type="PANTHER" id="PTHR23213:SF177">
    <property type="entry name" value="FORMIN-LIKE PROTEIN 11"/>
    <property type="match status" value="1"/>
</dbReference>
<feature type="domain" description="FH2" evidence="5">
    <location>
        <begin position="447"/>
        <end position="872"/>
    </location>
</feature>
<feature type="compositionally biased region" description="Pro residues" evidence="3">
    <location>
        <begin position="412"/>
        <end position="422"/>
    </location>
</feature>
<sequence>MGSSSFTHILPMIVFTIIFILSSFQNAHISPAAAAFSSEKVSGGEEREAEHATAILQKFRALLGLHSIKHRMPWNERFSPSPSPFPENGAPSPSPSSANGGPAPAPSPKLSPIHLHSHPPSFHPRPIPLPHIQQKNNNNRKFRVKILVAIVLSSGAALVVSMLLLIWFRNHQRQSRGKTLSVGSKKWRRSSRGKKSKYLASSGNKVSLNPGLDFLHPNSLGKHSEQETSQTTEALKQTNSSSSSASSSSTREIASVHGDAEECVEYESDGGKSVSSCREDKIIPIECHSSDDESFHSFVDSHSSNIRLSNASSAGSVGDPSGISPIPMVLDIPELKPVHSLSNGSTLEPNLPMESVEVPRTATAPPPPPPPPPLPRLSPPCEWSWRSKITSTFPNLSSPRKSRPPQKSQSGIPPPPCPPPPFLKGNSSSAKGPPPPPSQLPQLTPPLGKDGVPLAKLKPLHWDKVRAPPEQSMVWDKIRSSSFELDEEMIESLFGYNLRSTVKKTEEANSKTPSPSKHVLDPKRLQNITILSKALSSTADQVCDSLMRGSRDGLGLQQLEALAKMVPTNEEQLKLRGFKGNLNELGSAERYVKTLLTVPLAFHRVEAMLFRETFEDEVFHLRNSFSMLEEACKELRSSRLFLKLLEAVLKTGNRMNVGTIRGGARAFKLDALLKLSDVKGTDGKTTLLHFVVQEIIRTEGMRVSESIMGKINQKTKTRTVEEREENYRRMGLDLVTGLTTELYNVKKTATIDLDVLATSVSNLSNGISKLNNLVENELSRDERSRGFVESMSAFLKYAGSNLKEVKEEEDRVIALVREITEYFHGNHVSKDEANPLRIFVIVRDFLGMLDHVCKELRSSKMAYSPNPLAPFR</sequence>
<keyword evidence="4" id="KW-1133">Transmembrane helix</keyword>
<feature type="region of interest" description="Disordered" evidence="3">
    <location>
        <begin position="358"/>
        <end position="454"/>
    </location>
</feature>
<dbReference type="Proteomes" id="UP001154282">
    <property type="component" value="Unassembled WGS sequence"/>
</dbReference>
<feature type="compositionally biased region" description="Polar residues" evidence="3">
    <location>
        <begin position="387"/>
        <end position="396"/>
    </location>
</feature>
<dbReference type="AlphaFoldDB" id="A0AAV0R402"/>
<evidence type="ECO:0000256" key="3">
    <source>
        <dbReference type="SAM" id="MobiDB-lite"/>
    </source>
</evidence>
<feature type="transmembrane region" description="Helical" evidence="4">
    <location>
        <begin position="6"/>
        <end position="24"/>
    </location>
</feature>
<dbReference type="Gene3D" id="1.20.58.2220">
    <property type="entry name" value="Formin, FH2 domain"/>
    <property type="match status" value="1"/>
</dbReference>
<name>A0AAV0R402_9ROSI</name>
<feature type="compositionally biased region" description="Basic residues" evidence="3">
    <location>
        <begin position="185"/>
        <end position="197"/>
    </location>
</feature>
<comment type="similarity">
    <text evidence="1">Belongs to the formin-like family. Class-I subfamily.</text>
</comment>
<keyword evidence="7" id="KW-1185">Reference proteome</keyword>
<reference evidence="6" key="1">
    <citation type="submission" date="2022-08" db="EMBL/GenBank/DDBJ databases">
        <authorList>
            <person name="Gutierrez-Valencia J."/>
        </authorList>
    </citation>
    <scope>NUCLEOTIDE SEQUENCE</scope>
</reference>
<feature type="compositionally biased region" description="Polar residues" evidence="3">
    <location>
        <begin position="227"/>
        <end position="239"/>
    </location>
</feature>
<dbReference type="SMART" id="SM00498">
    <property type="entry name" value="FH2"/>
    <property type="match status" value="1"/>
</dbReference>
<comment type="caution">
    <text evidence="6">The sequence shown here is derived from an EMBL/GenBank/DDBJ whole genome shotgun (WGS) entry which is preliminary data.</text>
</comment>
<evidence type="ECO:0000313" key="7">
    <source>
        <dbReference type="Proteomes" id="UP001154282"/>
    </source>
</evidence>
<accession>A0AAV0R402</accession>
<feature type="region of interest" description="Disordered" evidence="3">
    <location>
        <begin position="175"/>
        <end position="275"/>
    </location>
</feature>
<feature type="compositionally biased region" description="Low complexity" evidence="3">
    <location>
        <begin position="240"/>
        <end position="249"/>
    </location>
</feature>
<gene>
    <name evidence="6" type="ORF">LITE_LOCUS45855</name>
</gene>
<dbReference type="SUPFAM" id="SSF101447">
    <property type="entry name" value="Formin homology 2 domain (FH2 domain)"/>
    <property type="match status" value="1"/>
</dbReference>
<dbReference type="Pfam" id="PF02181">
    <property type="entry name" value="FH2"/>
    <property type="match status" value="1"/>
</dbReference>
<dbReference type="PROSITE" id="PS51444">
    <property type="entry name" value="FH2"/>
    <property type="match status" value="1"/>
</dbReference>
<evidence type="ECO:0000256" key="2">
    <source>
        <dbReference type="RuleBase" id="RU361260"/>
    </source>
</evidence>
<dbReference type="GO" id="GO:0045010">
    <property type="term" value="P:actin nucleation"/>
    <property type="evidence" value="ECO:0007669"/>
    <property type="project" value="InterPro"/>
</dbReference>
<feature type="region of interest" description="Disordered" evidence="3">
    <location>
        <begin position="76"/>
        <end position="134"/>
    </location>
</feature>
<proteinExistence type="inferred from homology"/>
<keyword evidence="4" id="KW-0812">Transmembrane</keyword>
<evidence type="ECO:0000259" key="5">
    <source>
        <dbReference type="PROSITE" id="PS51444"/>
    </source>
</evidence>
<dbReference type="InterPro" id="IPR042201">
    <property type="entry name" value="FH2_Formin_sf"/>
</dbReference>
<dbReference type="EMBL" id="CAMGYJ010000010">
    <property type="protein sequence ID" value="CAI0551187.1"/>
    <property type="molecule type" value="Genomic_DNA"/>
</dbReference>
<dbReference type="PANTHER" id="PTHR23213">
    <property type="entry name" value="FORMIN-RELATED"/>
    <property type="match status" value="1"/>
</dbReference>
<evidence type="ECO:0000313" key="6">
    <source>
        <dbReference type="EMBL" id="CAI0551187.1"/>
    </source>
</evidence>
<evidence type="ECO:0000256" key="4">
    <source>
        <dbReference type="SAM" id="Phobius"/>
    </source>
</evidence>
<dbReference type="InterPro" id="IPR027643">
    <property type="entry name" value="Formin-like_plant"/>
</dbReference>
<organism evidence="6 7">
    <name type="scientific">Linum tenue</name>
    <dbReference type="NCBI Taxonomy" id="586396"/>
    <lineage>
        <taxon>Eukaryota</taxon>
        <taxon>Viridiplantae</taxon>
        <taxon>Streptophyta</taxon>
        <taxon>Embryophyta</taxon>
        <taxon>Tracheophyta</taxon>
        <taxon>Spermatophyta</taxon>
        <taxon>Magnoliopsida</taxon>
        <taxon>eudicotyledons</taxon>
        <taxon>Gunneridae</taxon>
        <taxon>Pentapetalae</taxon>
        <taxon>rosids</taxon>
        <taxon>fabids</taxon>
        <taxon>Malpighiales</taxon>
        <taxon>Linaceae</taxon>
        <taxon>Linum</taxon>
    </lineage>
</organism>
<feature type="compositionally biased region" description="Low complexity" evidence="3">
    <location>
        <begin position="86"/>
        <end position="102"/>
    </location>
</feature>
<dbReference type="InterPro" id="IPR015425">
    <property type="entry name" value="FH2_Formin"/>
</dbReference>
<protein>
    <recommendedName>
        <fullName evidence="2">Formin-like protein</fullName>
    </recommendedName>
</protein>